<evidence type="ECO:0000256" key="7">
    <source>
        <dbReference type="SAM" id="MobiDB-lite"/>
    </source>
</evidence>
<dbReference type="NCBIfam" id="TIGR00168">
    <property type="entry name" value="infC"/>
    <property type="match status" value="1"/>
</dbReference>
<dbReference type="InterPro" id="IPR019814">
    <property type="entry name" value="Translation_initiation_fac_3_N"/>
</dbReference>
<keyword evidence="3 4" id="KW-0648">Protein biosynthesis</keyword>
<dbReference type="InterPro" id="IPR036788">
    <property type="entry name" value="T_IF-3_C_sf"/>
</dbReference>
<gene>
    <name evidence="4" type="primary">infC</name>
    <name evidence="10" type="ORF">HYD_3650</name>
</gene>
<dbReference type="EMBL" id="AP025225">
    <property type="protein sequence ID" value="BDB96232.1"/>
    <property type="molecule type" value="Genomic_DNA"/>
</dbReference>
<sequence>MIRAERVRMINERGEVEGIFSLHDALRIAKGRGLDLVELRQDPGVSVCKMVDYGKMRYQEQKKKSKNKKAQQIVNVKEIQLRPTIQEHDYRVKISHAVKFLEKGDNVKVSMQFRGREIAHQDVWKKLLDNVVRDLSVVGKQEGAAKQESKRVLLIFSPIKQVHSASLSAGSLDSSASFGHASGKVADGGTFAGGSDERCGEDSVESDSSADDLG</sequence>
<dbReference type="HAMAP" id="MF_00080">
    <property type="entry name" value="IF_3"/>
    <property type="match status" value="1"/>
</dbReference>
<dbReference type="SUPFAM" id="SSF54364">
    <property type="entry name" value="Translation initiation factor IF3, N-terminal domain"/>
    <property type="match status" value="1"/>
</dbReference>
<evidence type="ECO:0000259" key="8">
    <source>
        <dbReference type="Pfam" id="PF00707"/>
    </source>
</evidence>
<reference evidence="10" key="1">
    <citation type="submission" date="2021-10" db="EMBL/GenBank/DDBJ databases">
        <title>Genome Sequence of The Candidatus Hydrogeosomobacter endosymbioticus, an Intracellular Bacterial Symbiont of the Anaerobic Ciliate GW7.</title>
        <authorList>
            <person name="Shiohama Y."/>
            <person name="Shinzato N."/>
        </authorList>
    </citation>
    <scope>NUCLEOTIDE SEQUENCE [LARGE SCALE GENOMIC DNA]</scope>
    <source>
        <strain evidence="10">200920</strain>
    </source>
</reference>
<dbReference type="SUPFAM" id="SSF55200">
    <property type="entry name" value="Translation initiation factor IF3, C-terminal domain"/>
    <property type="match status" value="1"/>
</dbReference>
<organism evidence="10 11">
    <name type="scientific">Candidatus Hydrogenosomobacter endosymbioticus</name>
    <dbReference type="NCBI Taxonomy" id="2558174"/>
    <lineage>
        <taxon>Bacteria</taxon>
        <taxon>Pseudomonadati</taxon>
        <taxon>Pseudomonadota</taxon>
        <taxon>Alphaproteobacteria</taxon>
        <taxon>Holosporales</taxon>
        <taxon>Holosporaceae</taxon>
        <taxon>Candidatus Hydrogenosomobacter</taxon>
    </lineage>
</organism>
<feature type="compositionally biased region" description="Acidic residues" evidence="7">
    <location>
        <begin position="202"/>
        <end position="214"/>
    </location>
</feature>
<dbReference type="Pfam" id="PF05198">
    <property type="entry name" value="IF3_N"/>
    <property type="match status" value="1"/>
</dbReference>
<dbReference type="InterPro" id="IPR036787">
    <property type="entry name" value="T_IF-3_N_sf"/>
</dbReference>
<comment type="similarity">
    <text evidence="1 4 6">Belongs to the IF-3 family.</text>
</comment>
<accession>A0ABM7V8V8</accession>
<feature type="domain" description="Translation initiation factor 3 C-terminal" evidence="8">
    <location>
        <begin position="74"/>
        <end position="158"/>
    </location>
</feature>
<dbReference type="Pfam" id="PF00707">
    <property type="entry name" value="IF3_C"/>
    <property type="match status" value="1"/>
</dbReference>
<keyword evidence="4" id="KW-0963">Cytoplasm</keyword>
<name>A0ABM7V8V8_9PROT</name>
<dbReference type="Gene3D" id="3.10.20.80">
    <property type="entry name" value="Translation initiation factor 3 (IF-3), N-terminal domain"/>
    <property type="match status" value="1"/>
</dbReference>
<dbReference type="InterPro" id="IPR019815">
    <property type="entry name" value="Translation_initiation_fac_3_C"/>
</dbReference>
<evidence type="ECO:0000256" key="6">
    <source>
        <dbReference type="RuleBase" id="RU000646"/>
    </source>
</evidence>
<evidence type="ECO:0000256" key="5">
    <source>
        <dbReference type="NCBIfam" id="TIGR00168"/>
    </source>
</evidence>
<evidence type="ECO:0000256" key="1">
    <source>
        <dbReference type="ARBA" id="ARBA00005439"/>
    </source>
</evidence>
<feature type="region of interest" description="Disordered" evidence="7">
    <location>
        <begin position="187"/>
        <end position="214"/>
    </location>
</feature>
<feature type="domain" description="Translation initiation factor 3 N-terminal" evidence="9">
    <location>
        <begin position="2"/>
        <end position="66"/>
    </location>
</feature>
<dbReference type="InterPro" id="IPR019813">
    <property type="entry name" value="Translation_initiation_fac3_CS"/>
</dbReference>
<protein>
    <recommendedName>
        <fullName evidence="4 5">Translation initiation factor IF-3</fullName>
    </recommendedName>
</protein>
<proteinExistence type="inferred from homology"/>
<evidence type="ECO:0000256" key="2">
    <source>
        <dbReference type="ARBA" id="ARBA00022540"/>
    </source>
</evidence>
<evidence type="ECO:0000259" key="9">
    <source>
        <dbReference type="Pfam" id="PF05198"/>
    </source>
</evidence>
<dbReference type="PROSITE" id="PS00938">
    <property type="entry name" value="IF3"/>
    <property type="match status" value="1"/>
</dbReference>
<evidence type="ECO:0000256" key="4">
    <source>
        <dbReference type="HAMAP-Rule" id="MF_00080"/>
    </source>
</evidence>
<evidence type="ECO:0000256" key="3">
    <source>
        <dbReference type="ARBA" id="ARBA00022917"/>
    </source>
</evidence>
<dbReference type="PANTHER" id="PTHR10938">
    <property type="entry name" value="TRANSLATION INITIATION FACTOR IF-3"/>
    <property type="match status" value="1"/>
</dbReference>
<keyword evidence="2 4" id="KW-0396">Initiation factor</keyword>
<comment type="subcellular location">
    <subcellularLocation>
        <location evidence="4 6">Cytoplasm</location>
    </subcellularLocation>
</comment>
<comment type="function">
    <text evidence="4 6">IF-3 binds to the 30S ribosomal subunit and shifts the equilibrium between 70S ribosomes and their 50S and 30S subunits in favor of the free subunits, thus enhancing the availability of 30S subunits on which protein synthesis initiation begins.</text>
</comment>
<dbReference type="Gene3D" id="3.30.110.10">
    <property type="entry name" value="Translation initiation factor 3 (IF-3), C-terminal domain"/>
    <property type="match status" value="1"/>
</dbReference>
<keyword evidence="11" id="KW-1185">Reference proteome</keyword>
<dbReference type="Proteomes" id="UP001320209">
    <property type="component" value="Chromosome"/>
</dbReference>
<evidence type="ECO:0000313" key="11">
    <source>
        <dbReference type="Proteomes" id="UP001320209"/>
    </source>
</evidence>
<dbReference type="InterPro" id="IPR001288">
    <property type="entry name" value="Translation_initiation_fac_3"/>
</dbReference>
<comment type="subunit">
    <text evidence="4 6">Monomer.</text>
</comment>
<evidence type="ECO:0000313" key="10">
    <source>
        <dbReference type="EMBL" id="BDB96232.1"/>
    </source>
</evidence>
<dbReference type="PANTHER" id="PTHR10938:SF0">
    <property type="entry name" value="TRANSLATION INITIATION FACTOR IF-3, MITOCHONDRIAL"/>
    <property type="match status" value="1"/>
</dbReference>